<dbReference type="Pfam" id="PF13458">
    <property type="entry name" value="Peripla_BP_6"/>
    <property type="match status" value="1"/>
</dbReference>
<protein>
    <submittedName>
        <fullName evidence="5">ABC transporter substrate-binding protein</fullName>
    </submittedName>
</protein>
<keyword evidence="6" id="KW-1185">Reference proteome</keyword>
<accession>A0AA97FJC6</accession>
<evidence type="ECO:0000256" key="3">
    <source>
        <dbReference type="SAM" id="SignalP"/>
    </source>
</evidence>
<dbReference type="Gene3D" id="3.40.50.2300">
    <property type="match status" value="2"/>
</dbReference>
<comment type="similarity">
    <text evidence="1">Belongs to the leucine-binding protein family.</text>
</comment>
<dbReference type="Proteomes" id="UP001305498">
    <property type="component" value="Chromosome"/>
</dbReference>
<name>A0AA97FJC6_9MICO</name>
<gene>
    <name evidence="5" type="ORF">N8K70_00140</name>
</gene>
<dbReference type="PANTHER" id="PTHR30483">
    <property type="entry name" value="LEUCINE-SPECIFIC-BINDING PROTEIN"/>
    <property type="match status" value="1"/>
</dbReference>
<dbReference type="SUPFAM" id="SSF53822">
    <property type="entry name" value="Periplasmic binding protein-like I"/>
    <property type="match status" value="1"/>
</dbReference>
<sequence length="418" mass="42411">MKTAFRTLGVAAGLAAGALALSSCAGSAVGQAQDDADGGAEEVDEVVIGSLHPLSGANAVDGQQMSDAAQMAVDAINEAGGIESLGGAQLVLEVADTRGEAETGQSEATRLIQEGAAALVGSFQSATSANIASVAERNGVPFVMDVSALDSILEQGYAYSFRIQPSGSMMGAQSAAYLSEMGEAGGSPVEKVGYLYEQGNFGASAYEAFAARAAELGIEVDPAISYDPASSDLSTQVQQVAAAGADVLAVSGYYNDSLAIARAVSSIAPDIDAVFGVANGGYDQAQFVTDAPAGGEGYLNANYHWDVTNPEAQDLASGFEEEFGEPIRTSAVLTYDAVMLIAQAIEEAGSADPADIRDAIAESGYEPLVVNDGPVSFDETGQNANASVVVMQVQDGSVLQVFPDDLAEAGVVYPAPVG</sequence>
<dbReference type="KEGG" id="mbet:N8K70_00140"/>
<feature type="signal peptide" evidence="3">
    <location>
        <begin position="1"/>
        <end position="25"/>
    </location>
</feature>
<evidence type="ECO:0000256" key="1">
    <source>
        <dbReference type="ARBA" id="ARBA00010062"/>
    </source>
</evidence>
<proteinExistence type="inferred from homology"/>
<dbReference type="InterPro" id="IPR028081">
    <property type="entry name" value="Leu-bd"/>
</dbReference>
<evidence type="ECO:0000313" key="6">
    <source>
        <dbReference type="Proteomes" id="UP001305498"/>
    </source>
</evidence>
<dbReference type="InterPro" id="IPR028082">
    <property type="entry name" value="Peripla_BP_I"/>
</dbReference>
<dbReference type="PROSITE" id="PS51257">
    <property type="entry name" value="PROKAR_LIPOPROTEIN"/>
    <property type="match status" value="1"/>
</dbReference>
<feature type="domain" description="Leucine-binding protein" evidence="4">
    <location>
        <begin position="46"/>
        <end position="396"/>
    </location>
</feature>
<organism evidence="5 6">
    <name type="scientific">Microbacterium betulae</name>
    <dbReference type="NCBI Taxonomy" id="2981139"/>
    <lineage>
        <taxon>Bacteria</taxon>
        <taxon>Bacillati</taxon>
        <taxon>Actinomycetota</taxon>
        <taxon>Actinomycetes</taxon>
        <taxon>Micrococcales</taxon>
        <taxon>Microbacteriaceae</taxon>
        <taxon>Microbacterium</taxon>
    </lineage>
</organism>
<reference evidence="5 6" key="1">
    <citation type="submission" date="2023-02" db="EMBL/GenBank/DDBJ databases">
        <title>Microbacterium betulae sp. nov., isolated from birch wood.</title>
        <authorList>
            <person name="Pasciak M."/>
            <person name="Pawlik K.J."/>
            <person name="Martynowski D."/>
            <person name="Laczmanski L."/>
            <person name="Ciekot J."/>
            <person name="Szponar B."/>
            <person name="Wojcik-Fatla A."/>
            <person name="Mackiewicz B."/>
            <person name="Farian E."/>
            <person name="Cholewa G."/>
            <person name="Cholewa A."/>
            <person name="Dutkiewicz J."/>
        </authorList>
    </citation>
    <scope>NUCLEOTIDE SEQUENCE [LARGE SCALE GENOMIC DNA]</scope>
    <source>
        <strain evidence="5 6">AB</strain>
    </source>
</reference>
<dbReference type="InterPro" id="IPR051010">
    <property type="entry name" value="BCAA_transport"/>
</dbReference>
<keyword evidence="2 3" id="KW-0732">Signal</keyword>
<evidence type="ECO:0000259" key="4">
    <source>
        <dbReference type="Pfam" id="PF13458"/>
    </source>
</evidence>
<dbReference type="AlphaFoldDB" id="A0AA97FJC6"/>
<evidence type="ECO:0000313" key="5">
    <source>
        <dbReference type="EMBL" id="WOF23109.1"/>
    </source>
</evidence>
<evidence type="ECO:0000256" key="2">
    <source>
        <dbReference type="ARBA" id="ARBA00022729"/>
    </source>
</evidence>
<dbReference type="RefSeq" id="WP_317139580.1">
    <property type="nucleotide sequence ID" value="NZ_CP118157.1"/>
</dbReference>
<feature type="chain" id="PRO_5041662486" evidence="3">
    <location>
        <begin position="26"/>
        <end position="418"/>
    </location>
</feature>
<dbReference type="CDD" id="cd06340">
    <property type="entry name" value="PBP1_ABC_ligand_binding-like"/>
    <property type="match status" value="1"/>
</dbReference>
<dbReference type="EMBL" id="CP118157">
    <property type="protein sequence ID" value="WOF23109.1"/>
    <property type="molecule type" value="Genomic_DNA"/>
</dbReference>